<dbReference type="Pfam" id="PF13236">
    <property type="entry name" value="CLU"/>
    <property type="match status" value="1"/>
</dbReference>
<feature type="domain" description="Clu" evidence="4">
    <location>
        <begin position="325"/>
        <end position="574"/>
    </location>
</feature>
<protein>
    <recommendedName>
        <fullName evidence="2">Clustered mitochondria protein homolog</fullName>
    </recommendedName>
    <alternativeName>
        <fullName evidence="2">Protein TIF31 homolog</fullName>
    </alternativeName>
</protein>
<evidence type="ECO:0000256" key="2">
    <source>
        <dbReference type="HAMAP-Rule" id="MF_03013"/>
    </source>
</evidence>
<name>A0ABQ8G8S8_9PEZI</name>
<dbReference type="InterPro" id="IPR011990">
    <property type="entry name" value="TPR-like_helical_dom_sf"/>
</dbReference>
<dbReference type="InterPro" id="IPR028275">
    <property type="entry name" value="CLU_N"/>
</dbReference>
<feature type="compositionally biased region" description="Polar residues" evidence="3">
    <location>
        <begin position="894"/>
        <end position="905"/>
    </location>
</feature>
<evidence type="ECO:0000256" key="1">
    <source>
        <dbReference type="ARBA" id="ARBA00022490"/>
    </source>
</evidence>
<gene>
    <name evidence="2" type="primary">CLU1</name>
    <name evidence="2" type="synonym">TIF31</name>
    <name evidence="5" type="ORF">B0J12DRAFT_741417</name>
</gene>
<feature type="region of interest" description="Disordered" evidence="3">
    <location>
        <begin position="892"/>
        <end position="937"/>
    </location>
</feature>
<feature type="compositionally biased region" description="Low complexity" evidence="3">
    <location>
        <begin position="1227"/>
        <end position="1237"/>
    </location>
</feature>
<evidence type="ECO:0000313" key="5">
    <source>
        <dbReference type="EMBL" id="KAH7047515.1"/>
    </source>
</evidence>
<dbReference type="CDD" id="cd15466">
    <property type="entry name" value="CLU-central"/>
    <property type="match status" value="1"/>
</dbReference>
<dbReference type="Pfam" id="PF13374">
    <property type="entry name" value="TPR_10"/>
    <property type="match status" value="1"/>
</dbReference>
<sequence>MAQTNDASTPAKAEPTAADKTPNGDAVAGQDGEQELADGNAQPVDNVFTLNVKLPHEPFQTQVIASTQEQVQDLRQSIIDTPQTFQYSCFHLEHNGQRINDFVELSEVPGIGPDAEITLVEDPYTEKEARMHFIRTRELIGAAGDRTDTAHGVQAGVSLLHDVTAKIAAEEKSDGTPLDNYSLEAPGAVKTVLPQPQDAAPKTVKAISLSPWNPPPYHLRAKGHLLYLQITTLEGEQYQVTSHVSGFFVNKSTNQKFDPFPRAAPKDIAAHSLLTLIAKLSPGFEEAFQALLEYNNAKDPLAMFQLSNAIPASPWLVSPPSTAANSHQADITRTQENYLISGLESADNLRDWNEEFQSTRELPRETVQDRVFRERLTSKLFADYNEAAVRGAVLVARGEVAPLNPTESKDAQIFVWNNIFFSFGADGVGTFATDGGDEAARVATGKDVMGVKAVNQLDINGLFTPGTVVVDYLGKRIVGQSIVPGIFKQREPGEHQIDYGGVEGKDVVAENETFAPLFEQLSKALRVKKHAVWDKENKRHDLEGSVETKGLLGTDGRKYALDLYRITPLDVTWLEQHWQEPTDDGKPKDKAKDYPHRMAVLRPELVESYGRVKLREYIRAELAKRAEAKEAAKKEEKPEGEGNDEKAAEGEKKETENERVDISGFQFALNPDVFCGQVPQTEEEKEEYAKDESEVRAACEHLTAEVIPRLIHDLQEGDVGFPMDGQSLTSLLHKRGINLRYLGKIASLADKEDPRLKALKRLALQEMIARGFKHVANDKLRYLPSPFSSACVAHLLNCLLGTEVNPEPTAEVDASLKALYADSDFSFESMKPDTLKAAIIDEIRQRFRFDLGENWIEPGKQLQLLREVSLKLGLQLEAKNYAFTKEQATKASALESSDSSLKPTTNGHNSGSGKNKKKNKSADRSPVRADSPAAPKQTLTFHADDVQNIVPVIKEASPKSVLAEEALEAGRISIAQDQKELGNELLLESLSLHEQIYGVLHPEVARVYHQLSTLFYGLEEKNAAVELAHKAVIVSERTLGVDSSETVLAYLNLGLFEHANGNTKAALGYVRHALDLWKVIYGNKHPDSITTINNAAVMLQTMKEYHQSRLWFESCLSISEEVSGKQSINTATLLFQLSQALALDKDMHSAVNKMRESFNIFNQILGPNDRNTKEAESWLEQLTQSAVSQAKQVRDVQAGRLRRIPLTPRTHLRPQPSVGQTVSEATGASSSSAAAGGVDMHTKSIEELVRYIEGDGPKKTTQKKKQQKGPRRPGRAGGN</sequence>
<comment type="function">
    <text evidence="2">mRNA-binding protein involved in proper cytoplasmic distribution of mitochondria.</text>
</comment>
<dbReference type="InterPro" id="IPR027523">
    <property type="entry name" value="CLU_prot"/>
</dbReference>
<evidence type="ECO:0000256" key="3">
    <source>
        <dbReference type="SAM" id="MobiDB-lite"/>
    </source>
</evidence>
<evidence type="ECO:0000259" key="4">
    <source>
        <dbReference type="PROSITE" id="PS51823"/>
    </source>
</evidence>
<reference evidence="5 6" key="1">
    <citation type="journal article" date="2021" name="Nat. Commun.">
        <title>Genetic determinants of endophytism in the Arabidopsis root mycobiome.</title>
        <authorList>
            <person name="Mesny F."/>
            <person name="Miyauchi S."/>
            <person name="Thiergart T."/>
            <person name="Pickel B."/>
            <person name="Atanasova L."/>
            <person name="Karlsson M."/>
            <person name="Huettel B."/>
            <person name="Barry K.W."/>
            <person name="Haridas S."/>
            <person name="Chen C."/>
            <person name="Bauer D."/>
            <person name="Andreopoulos W."/>
            <person name="Pangilinan J."/>
            <person name="LaButti K."/>
            <person name="Riley R."/>
            <person name="Lipzen A."/>
            <person name="Clum A."/>
            <person name="Drula E."/>
            <person name="Henrissat B."/>
            <person name="Kohler A."/>
            <person name="Grigoriev I.V."/>
            <person name="Martin F.M."/>
            <person name="Hacquard S."/>
        </authorList>
    </citation>
    <scope>NUCLEOTIDE SEQUENCE [LARGE SCALE GENOMIC DNA]</scope>
    <source>
        <strain evidence="5 6">MPI-SDFR-AT-0080</strain>
    </source>
</reference>
<dbReference type="PROSITE" id="PS51823">
    <property type="entry name" value="CLU"/>
    <property type="match status" value="1"/>
</dbReference>
<feature type="region of interest" description="Disordered" evidence="3">
    <location>
        <begin position="628"/>
        <end position="659"/>
    </location>
</feature>
<feature type="region of interest" description="Disordered" evidence="3">
    <location>
        <begin position="1201"/>
        <end position="1279"/>
    </location>
</feature>
<dbReference type="InterPro" id="IPR033646">
    <property type="entry name" value="CLU-central"/>
</dbReference>
<dbReference type="SUPFAM" id="SSF48452">
    <property type="entry name" value="TPR-like"/>
    <property type="match status" value="2"/>
</dbReference>
<dbReference type="InterPro" id="IPR025697">
    <property type="entry name" value="CLU_dom"/>
</dbReference>
<keyword evidence="1 2" id="KW-0963">Cytoplasm</keyword>
<dbReference type="Gene3D" id="3.30.2280.10">
    <property type="entry name" value="Hypothetical protein (hspc210)"/>
    <property type="match status" value="1"/>
</dbReference>
<organism evidence="5 6">
    <name type="scientific">Macrophomina phaseolina</name>
    <dbReference type="NCBI Taxonomy" id="35725"/>
    <lineage>
        <taxon>Eukaryota</taxon>
        <taxon>Fungi</taxon>
        <taxon>Dikarya</taxon>
        <taxon>Ascomycota</taxon>
        <taxon>Pezizomycotina</taxon>
        <taxon>Dothideomycetes</taxon>
        <taxon>Dothideomycetes incertae sedis</taxon>
        <taxon>Botryosphaeriales</taxon>
        <taxon>Botryosphaeriaceae</taxon>
        <taxon>Macrophomina</taxon>
    </lineage>
</organism>
<comment type="similarity">
    <text evidence="2">Belongs to the CLU family.</text>
</comment>
<accession>A0ABQ8G8S8</accession>
<feature type="compositionally biased region" description="Basic and acidic residues" evidence="3">
    <location>
        <begin position="1240"/>
        <end position="1258"/>
    </location>
</feature>
<comment type="caution">
    <text evidence="5">The sequence shown here is derived from an EMBL/GenBank/DDBJ whole genome shotgun (WGS) entry which is preliminary data.</text>
</comment>
<feature type="compositionally biased region" description="Basic residues" evidence="3">
    <location>
        <begin position="1260"/>
        <end position="1279"/>
    </location>
</feature>
<evidence type="ECO:0000313" key="6">
    <source>
        <dbReference type="Proteomes" id="UP000774617"/>
    </source>
</evidence>
<comment type="subcellular location">
    <subcellularLocation>
        <location evidence="2">Cytoplasm</location>
    </subcellularLocation>
</comment>
<dbReference type="PANTHER" id="PTHR12601:SF6">
    <property type="entry name" value="CLUSTERED MITOCHONDRIA PROTEIN HOMOLOG"/>
    <property type="match status" value="1"/>
</dbReference>
<dbReference type="Pfam" id="PF15044">
    <property type="entry name" value="CLU_N"/>
    <property type="match status" value="1"/>
</dbReference>
<keyword evidence="6" id="KW-1185">Reference proteome</keyword>
<dbReference type="HAMAP" id="MF_03013">
    <property type="entry name" value="CLU"/>
    <property type="match status" value="1"/>
</dbReference>
<feature type="region of interest" description="Disordered" evidence="3">
    <location>
        <begin position="1"/>
        <end position="41"/>
    </location>
</feature>
<dbReference type="Gene3D" id="1.25.40.10">
    <property type="entry name" value="Tetratricopeptide repeat domain"/>
    <property type="match status" value="2"/>
</dbReference>
<feature type="compositionally biased region" description="Polar residues" evidence="3">
    <location>
        <begin position="1217"/>
        <end position="1226"/>
    </location>
</feature>
<dbReference type="PANTHER" id="PTHR12601">
    <property type="entry name" value="EUKARYOTIC TRANSLATION INITIATION FACTOR 3 SUBUNIT EIF-3"/>
    <property type="match status" value="1"/>
</dbReference>
<proteinExistence type="inferred from homology"/>
<comment type="subunit">
    <text evidence="2">May associate with the eukaryotic translation initiation factor 3 (eIF-3) complex.</text>
</comment>
<dbReference type="EMBL" id="JAGTJR010000016">
    <property type="protein sequence ID" value="KAH7047515.1"/>
    <property type="molecule type" value="Genomic_DNA"/>
</dbReference>
<dbReference type="SUPFAM" id="SSF103107">
    <property type="entry name" value="Hypothetical protein c14orf129, hspc210"/>
    <property type="match status" value="1"/>
</dbReference>
<dbReference type="Proteomes" id="UP000774617">
    <property type="component" value="Unassembled WGS sequence"/>
</dbReference>
<dbReference type="Pfam" id="PF13424">
    <property type="entry name" value="TPR_12"/>
    <property type="match status" value="1"/>
</dbReference>
<dbReference type="Pfam" id="PF12807">
    <property type="entry name" value="eIF3_p135"/>
    <property type="match status" value="1"/>
</dbReference>
<dbReference type="InterPro" id="IPR023231">
    <property type="entry name" value="GSKIP_dom_sf"/>
</dbReference>
<keyword evidence="2" id="KW-0694">RNA-binding</keyword>